<feature type="compositionally biased region" description="Low complexity" evidence="1">
    <location>
        <begin position="211"/>
        <end position="220"/>
    </location>
</feature>
<evidence type="ECO:0000313" key="3">
    <source>
        <dbReference type="EMBL" id="KAJ8986282.1"/>
    </source>
</evidence>
<dbReference type="Proteomes" id="UP001162164">
    <property type="component" value="Unassembled WGS sequence"/>
</dbReference>
<dbReference type="PANTHER" id="PTHR15117">
    <property type="entry name" value="ATAXIN 7 RELATED"/>
    <property type="match status" value="1"/>
</dbReference>
<dbReference type="PANTHER" id="PTHR15117:SF24">
    <property type="entry name" value="SCA7 DOMAIN-CONTAINING PROTEIN"/>
    <property type="match status" value="1"/>
</dbReference>
<keyword evidence="4" id="KW-1185">Reference proteome</keyword>
<comment type="caution">
    <text evidence="3">The sequence shown here is derived from an EMBL/GenBank/DDBJ whole genome shotgun (WGS) entry which is preliminary data.</text>
</comment>
<evidence type="ECO:0000313" key="4">
    <source>
        <dbReference type="Proteomes" id="UP001162164"/>
    </source>
</evidence>
<sequence length="587" mass="63979">MTLLVNHKDKTRVFNSYPDRMFRYMELSLKWNKEYIQNVKSVSLFLTLGIFYHIRLVLENHIRPLTILKKKVKSKGNNSKKPQAVVPPPPLFKKPSSPIPSTSTTPDLKLSPTKISSKVPKISAVTTTSSTPTVMTTTTTKSETRVSSSSTHSSKSSSVHSPKSPSKSTSSSVHSPKSLSKTVPTTEPTASMSTSTSNSSSSSRHKKSRKSSSSSSSSSKIAKEFDPDVHCGVVEGNRGPCTRSITCSNHRIQLRKLVSGRSKDIHQLIAERKVTKEKEFTLDDTSSSYMSPKGEEQDALCQSTSYVPIVATIVGTIDSTSSTTTYIPIMPKTDSPTAARQTSTSVITTKQLNSTDMENKSSTLDSGYVTNVHNTSQEGAIGTVPVVYMPMSPISVVSPVQEQDESLQSDPLKFVQIGKNMICLESPQSAMSPPLTSNQSVLLTIPSQQSSMNMYKSHPKPVVIPFYSTKKVGGAVLLSSPQVECQRSDILSTMNTRRETVNNSQGYRSLLNHTASPHRPNILKSKNSNKTNGKRPATEKLNANDSKQLKLSPNVNGFMAQSDVSESADAPQSNNTIQEKIALLNMK</sequence>
<name>A0ABQ9K8B2_9CUCU</name>
<feature type="compositionally biased region" description="Polar residues" evidence="1">
    <location>
        <begin position="541"/>
        <end position="551"/>
    </location>
</feature>
<dbReference type="EMBL" id="JAPWTJ010000001">
    <property type="protein sequence ID" value="KAJ8986282.1"/>
    <property type="molecule type" value="Genomic_DNA"/>
</dbReference>
<dbReference type="PROSITE" id="PS51505">
    <property type="entry name" value="SCA7"/>
    <property type="match status" value="1"/>
</dbReference>
<feature type="domain" description="SCA7" evidence="2">
    <location>
        <begin position="218"/>
        <end position="284"/>
    </location>
</feature>
<feature type="compositionally biased region" description="Low complexity" evidence="1">
    <location>
        <begin position="93"/>
        <end position="106"/>
    </location>
</feature>
<reference evidence="3" key="1">
    <citation type="journal article" date="2023" name="Insect Mol. Biol.">
        <title>Genome sequencing provides insights into the evolution of gene families encoding plant cell wall-degrading enzymes in longhorned beetles.</title>
        <authorList>
            <person name="Shin N.R."/>
            <person name="Okamura Y."/>
            <person name="Kirsch R."/>
            <person name="Pauchet Y."/>
        </authorList>
    </citation>
    <scope>NUCLEOTIDE SEQUENCE</scope>
    <source>
        <strain evidence="3">MMC_N1</strain>
    </source>
</reference>
<evidence type="ECO:0000259" key="2">
    <source>
        <dbReference type="PROSITE" id="PS51505"/>
    </source>
</evidence>
<dbReference type="Pfam" id="PF08313">
    <property type="entry name" value="SCA7"/>
    <property type="match status" value="1"/>
</dbReference>
<dbReference type="InterPro" id="IPR013243">
    <property type="entry name" value="SCA7_dom"/>
</dbReference>
<feature type="compositionally biased region" description="Low complexity" evidence="1">
    <location>
        <begin position="123"/>
        <end position="182"/>
    </location>
</feature>
<evidence type="ECO:0000256" key="1">
    <source>
        <dbReference type="SAM" id="MobiDB-lite"/>
    </source>
</evidence>
<protein>
    <recommendedName>
        <fullName evidence="2">SCA7 domain-containing protein</fullName>
    </recommendedName>
</protein>
<feature type="compositionally biased region" description="Low complexity" evidence="1">
    <location>
        <begin position="191"/>
        <end position="202"/>
    </location>
</feature>
<organism evidence="3 4">
    <name type="scientific">Molorchus minor</name>
    <dbReference type="NCBI Taxonomy" id="1323400"/>
    <lineage>
        <taxon>Eukaryota</taxon>
        <taxon>Metazoa</taxon>
        <taxon>Ecdysozoa</taxon>
        <taxon>Arthropoda</taxon>
        <taxon>Hexapoda</taxon>
        <taxon>Insecta</taxon>
        <taxon>Pterygota</taxon>
        <taxon>Neoptera</taxon>
        <taxon>Endopterygota</taxon>
        <taxon>Coleoptera</taxon>
        <taxon>Polyphaga</taxon>
        <taxon>Cucujiformia</taxon>
        <taxon>Chrysomeloidea</taxon>
        <taxon>Cerambycidae</taxon>
        <taxon>Lamiinae</taxon>
        <taxon>Monochamini</taxon>
        <taxon>Molorchus</taxon>
    </lineage>
</organism>
<feature type="region of interest" description="Disordered" evidence="1">
    <location>
        <begin position="72"/>
        <end position="223"/>
    </location>
</feature>
<proteinExistence type="predicted"/>
<gene>
    <name evidence="3" type="ORF">NQ317_009992</name>
</gene>
<dbReference type="InterPro" id="IPR052237">
    <property type="entry name" value="Ataxin-7-like_regulator"/>
</dbReference>
<accession>A0ABQ9K8B2</accession>
<feature type="region of interest" description="Disordered" evidence="1">
    <location>
        <begin position="512"/>
        <end position="551"/>
    </location>
</feature>